<dbReference type="AlphaFoldDB" id="A0AAF1D5E6"/>
<sequence length="105" mass="12162">MSFEVIHADIMLARPNLVPRERTERGIRNGYSYWLRLPPSKVLRVIRLSHQSGDSYELVRAASERRTRQKIRQRFSGSIAELIAIIDEEIDILCKDERLVSKPGS</sequence>
<organism evidence="1 2">
    <name type="scientific">Cupriavidus necator (strain ATCC 17699 / DSM 428 / KCTC 22496 / NCIMB 10442 / H16 / Stanier 337)</name>
    <name type="common">Ralstonia eutropha</name>
    <dbReference type="NCBI Taxonomy" id="381666"/>
    <lineage>
        <taxon>Bacteria</taxon>
        <taxon>Pseudomonadati</taxon>
        <taxon>Pseudomonadota</taxon>
        <taxon>Betaproteobacteria</taxon>
        <taxon>Burkholderiales</taxon>
        <taxon>Burkholderiaceae</taxon>
        <taxon>Cupriavidus</taxon>
    </lineage>
</organism>
<evidence type="ECO:0000313" key="2">
    <source>
        <dbReference type="Proteomes" id="UP000296079"/>
    </source>
</evidence>
<proteinExistence type="predicted"/>
<dbReference type="EMBL" id="CP039289">
    <property type="protein sequence ID" value="QCC05430.1"/>
    <property type="molecule type" value="Genomic_DNA"/>
</dbReference>
<dbReference type="RefSeq" id="WP_041688690.1">
    <property type="nucleotide sequence ID" value="NC_005241.1"/>
</dbReference>
<gene>
    <name evidence="1" type="ORF">E6A55_33100</name>
</gene>
<evidence type="ECO:0000313" key="1">
    <source>
        <dbReference type="EMBL" id="QCC05430.1"/>
    </source>
</evidence>
<name>A0AAF1D5E6_CUPNH</name>
<reference evidence="1 2" key="1">
    <citation type="submission" date="2019-04" db="EMBL/GenBank/DDBJ databases">
        <title>Long-read de novo sequencing of Cupriavidus necator H16.</title>
        <authorList>
            <person name="Little G.T."/>
            <person name="Ehsaan M."/>
            <person name="Arenas-Lopez C."/>
            <person name="Jawed K."/>
            <person name="Winzer K."/>
            <person name="Kovacs K."/>
            <person name="Malys N."/>
            <person name="Minton N.P."/>
        </authorList>
    </citation>
    <scope>NUCLEOTIDE SEQUENCE [LARGE SCALE GENOMIC DNA]</scope>
    <source>
        <strain evidence="1 2">H16</strain>
        <plasmid evidence="2">phg1</plasmid>
    </source>
</reference>
<accession>A0AAF1D5E6</accession>
<dbReference type="Proteomes" id="UP000296079">
    <property type="component" value="Plasmid pHG1"/>
</dbReference>
<protein>
    <submittedName>
        <fullName evidence="1">Uncharacterized protein</fullName>
    </submittedName>
</protein>
<keyword evidence="1" id="KW-0614">Plasmid</keyword>
<geneLocation type="plasmid" evidence="2">
    <name>phg1</name>
</geneLocation>